<accession>A0A5S3PZ61</accession>
<proteinExistence type="predicted"/>
<dbReference type="OrthoDB" id="1403331at2"/>
<dbReference type="EMBL" id="VATY01000001">
    <property type="protein sequence ID" value="TMM59572.1"/>
    <property type="molecule type" value="Genomic_DNA"/>
</dbReference>
<evidence type="ECO:0000313" key="1">
    <source>
        <dbReference type="EMBL" id="TMM59572.1"/>
    </source>
</evidence>
<gene>
    <name evidence="1" type="ORF">FEE95_04915</name>
</gene>
<name>A0A5S3PZ61_9FLAO</name>
<sequence>MSLLLFLAAFSFVKAQEIPVNYSLGENNSDRHKFSTVLSIDADNTDKTVIVRTYYGGMPLRPKGHFIELYDADLNLIEDYNNKYAGQYMVDGFIRNGQLYLLELRYDDLKFAYEYVVHHSPIGEFNFTEKILLSVPSKEVANPLAVNKYNRKFGNGFSTAVHFNKEKTAFGITIQHRKGKNENYSMYVFGTDLKKQIEYDFTAETQDKNYAFENIEVSKDLKTVYFMGKAFFKKKRIEAKERRFQYELVRVTNQGHKIQEFADVGRYPESLKPIAIGNELVVIGFYADRKDNRYNGLVHFNLNPTSLSILSKKYNPFSKQFMADKFGREVDAQIKNLIFKDVHITPQKNIIFSAEEYFVTTGKESGTNRKVEKFHYNDIVCAKLSSDGSMKWARNINKTEVTLGDEAYASYSAYGHNEDMYFFINSRENPQKLSNERIMFKQGFSRNPNMFVIKMDASGNLSHKKLIDDKEVRLPIMVSRPLMNHDTDELVFYAKRGTKKQLVRVEVGRASGEPSK</sequence>
<reference evidence="1 2" key="1">
    <citation type="submission" date="2019-05" db="EMBL/GenBank/DDBJ databases">
        <authorList>
            <person name="Zhang J.-Y."/>
            <person name="Feg X."/>
            <person name="Du Z.-J."/>
        </authorList>
    </citation>
    <scope>NUCLEOTIDE SEQUENCE [LARGE SCALE GENOMIC DNA]</scope>
    <source>
        <strain evidence="1 2">RZ26</strain>
    </source>
</reference>
<dbReference type="AlphaFoldDB" id="A0A5S3PZ61"/>
<protein>
    <submittedName>
        <fullName evidence="1">Uncharacterized protein</fullName>
    </submittedName>
</protein>
<keyword evidence="2" id="KW-1185">Reference proteome</keyword>
<comment type="caution">
    <text evidence="1">The sequence shown here is derived from an EMBL/GenBank/DDBJ whole genome shotgun (WGS) entry which is preliminary data.</text>
</comment>
<dbReference type="Proteomes" id="UP000310314">
    <property type="component" value="Unassembled WGS sequence"/>
</dbReference>
<organism evidence="1 2">
    <name type="scientific">Maribacter algarum</name>
    <name type="common">ex Zhang et al. 2020</name>
    <dbReference type="NCBI Taxonomy" id="2578118"/>
    <lineage>
        <taxon>Bacteria</taxon>
        <taxon>Pseudomonadati</taxon>
        <taxon>Bacteroidota</taxon>
        <taxon>Flavobacteriia</taxon>
        <taxon>Flavobacteriales</taxon>
        <taxon>Flavobacteriaceae</taxon>
        <taxon>Maribacter</taxon>
    </lineage>
</organism>
<evidence type="ECO:0000313" key="2">
    <source>
        <dbReference type="Proteomes" id="UP000310314"/>
    </source>
</evidence>